<proteinExistence type="predicted"/>
<sequence>MVGTSAVYIELSHALSGLQLLQKPNKFIPLSSPVCSNAGVVDPTFALEALNQQKAILMDVCVMWHSTIELIKTTQLLDGDPTPSFCHTFLDSVTEWDLKKAAYTMEVGFHS</sequence>
<evidence type="ECO:0000313" key="2">
    <source>
        <dbReference type="Proteomes" id="UP001346149"/>
    </source>
</evidence>
<dbReference type="AlphaFoldDB" id="A0AAN7LNL5"/>
<name>A0AAN7LNL5_TRANT</name>
<protein>
    <submittedName>
        <fullName evidence="1">Uncharacterized protein</fullName>
    </submittedName>
</protein>
<organism evidence="1 2">
    <name type="scientific">Trapa natans</name>
    <name type="common">Water chestnut</name>
    <dbReference type="NCBI Taxonomy" id="22666"/>
    <lineage>
        <taxon>Eukaryota</taxon>
        <taxon>Viridiplantae</taxon>
        <taxon>Streptophyta</taxon>
        <taxon>Embryophyta</taxon>
        <taxon>Tracheophyta</taxon>
        <taxon>Spermatophyta</taxon>
        <taxon>Magnoliopsida</taxon>
        <taxon>eudicotyledons</taxon>
        <taxon>Gunneridae</taxon>
        <taxon>Pentapetalae</taxon>
        <taxon>rosids</taxon>
        <taxon>malvids</taxon>
        <taxon>Myrtales</taxon>
        <taxon>Lythraceae</taxon>
        <taxon>Trapa</taxon>
    </lineage>
</organism>
<keyword evidence="2" id="KW-1185">Reference proteome</keyword>
<comment type="caution">
    <text evidence="1">The sequence shown here is derived from an EMBL/GenBank/DDBJ whole genome shotgun (WGS) entry which is preliminary data.</text>
</comment>
<dbReference type="Proteomes" id="UP001346149">
    <property type="component" value="Unassembled WGS sequence"/>
</dbReference>
<accession>A0AAN7LNL5</accession>
<evidence type="ECO:0000313" key="1">
    <source>
        <dbReference type="EMBL" id="KAK4784480.1"/>
    </source>
</evidence>
<dbReference type="EMBL" id="JAXQNO010000014">
    <property type="protein sequence ID" value="KAK4784480.1"/>
    <property type="molecule type" value="Genomic_DNA"/>
</dbReference>
<gene>
    <name evidence="1" type="ORF">SAY86_018848</name>
</gene>
<reference evidence="1 2" key="1">
    <citation type="journal article" date="2023" name="Hortic Res">
        <title>Pangenome of water caltrop reveals structural variations and asymmetric subgenome divergence after allopolyploidization.</title>
        <authorList>
            <person name="Zhang X."/>
            <person name="Chen Y."/>
            <person name="Wang L."/>
            <person name="Yuan Y."/>
            <person name="Fang M."/>
            <person name="Shi L."/>
            <person name="Lu R."/>
            <person name="Comes H.P."/>
            <person name="Ma Y."/>
            <person name="Chen Y."/>
            <person name="Huang G."/>
            <person name="Zhou Y."/>
            <person name="Zheng Z."/>
            <person name="Qiu Y."/>
        </authorList>
    </citation>
    <scope>NUCLEOTIDE SEQUENCE [LARGE SCALE GENOMIC DNA]</scope>
    <source>
        <strain evidence="1">F231</strain>
    </source>
</reference>